<organism evidence="2 3">
    <name type="scientific">Venturia effusa</name>
    <dbReference type="NCBI Taxonomy" id="50376"/>
    <lineage>
        <taxon>Eukaryota</taxon>
        <taxon>Fungi</taxon>
        <taxon>Dikarya</taxon>
        <taxon>Ascomycota</taxon>
        <taxon>Pezizomycotina</taxon>
        <taxon>Dothideomycetes</taxon>
        <taxon>Pleosporomycetidae</taxon>
        <taxon>Venturiales</taxon>
        <taxon>Venturiaceae</taxon>
        <taxon>Venturia</taxon>
    </lineage>
</organism>
<dbReference type="EMBL" id="CP042185">
    <property type="protein sequence ID" value="QDS68243.1"/>
    <property type="molecule type" value="Genomic_DNA"/>
</dbReference>
<evidence type="ECO:0000313" key="3">
    <source>
        <dbReference type="Proteomes" id="UP000316270"/>
    </source>
</evidence>
<name>A0A517KXY4_9PEZI</name>
<accession>A0A517KXY4</accession>
<evidence type="ECO:0008006" key="4">
    <source>
        <dbReference type="Google" id="ProtNLM"/>
    </source>
</evidence>
<dbReference type="Proteomes" id="UP000316270">
    <property type="component" value="Chromosome 1"/>
</dbReference>
<keyword evidence="3" id="KW-1185">Reference proteome</keyword>
<protein>
    <recommendedName>
        <fullName evidence="4">F-box domain-containing protein</fullName>
    </recommendedName>
</protein>
<dbReference type="Gene3D" id="3.80.10.10">
    <property type="entry name" value="Ribonuclease Inhibitor"/>
    <property type="match status" value="1"/>
</dbReference>
<reference evidence="2 3" key="1">
    <citation type="submission" date="2019-07" db="EMBL/GenBank/DDBJ databases">
        <title>Finished genome of Venturia effusa.</title>
        <authorList>
            <person name="Young C.A."/>
            <person name="Cox M.P."/>
            <person name="Ganley A.R.D."/>
            <person name="David W.J."/>
        </authorList>
    </citation>
    <scope>NUCLEOTIDE SEQUENCE [LARGE SCALE GENOMIC DNA]</scope>
    <source>
        <strain evidence="3">albino</strain>
    </source>
</reference>
<dbReference type="OrthoDB" id="5283561at2759"/>
<sequence length="529" mass="60402">MSRSVHPFHKSTVPSPHHSPFAPNNQLNIFETYDHCTIFLPLTSRSMTKLNNFPPEILEDILAQAAELNRKDGVTFTYGLSQPLSLEQRRIQKYIRGPVPPELQRWDAVLSIRQVCSRWHEWSLRYALQNVSVKCWRGSERWCDLPIERKRYRLYELNPHTRGEKVYRDAHLTLTKTRNLFTTTPSVASHVRRLNFDGLYVPQTDAKIIEIAGSCSNLTSISIPWTVLRHGTASDWANLLGMRREFPLRSLELLSIKLDARQAEVTETVDDERPLDSRMVNFSRLKRLKLFGDATFLPIVDADLKAIARTATSLEEFQITNMSTVTIEGVMAIVKASRKSLRLLEHSPRSQEGFLHADPGNLFEKEHICDILTSCPRLEDLSISIPSMCADLFSNKNVLWKGNCQVRALHLCGHEEGTTSNASIVDMKALLEQSRQLITRRANTRYPAYLTIELFFADFIFDPPTCSVHGDFSLAEEVSLQTWPANKAVSRKGPYGSTGLYGKKDEEHRFDRVNEDDFFEGVARSLLQL</sequence>
<dbReference type="AlphaFoldDB" id="A0A517KXY4"/>
<gene>
    <name evidence="2" type="ORF">FKW77_010607</name>
</gene>
<dbReference type="InterPro" id="IPR032675">
    <property type="entry name" value="LRR_dom_sf"/>
</dbReference>
<evidence type="ECO:0000256" key="1">
    <source>
        <dbReference type="SAM" id="MobiDB-lite"/>
    </source>
</evidence>
<proteinExistence type="predicted"/>
<evidence type="ECO:0000313" key="2">
    <source>
        <dbReference type="EMBL" id="QDS68243.1"/>
    </source>
</evidence>
<feature type="region of interest" description="Disordered" evidence="1">
    <location>
        <begin position="1"/>
        <end position="20"/>
    </location>
</feature>